<dbReference type="EMBL" id="BAAABL010000067">
    <property type="protein sequence ID" value="GAA0307673.1"/>
    <property type="molecule type" value="Genomic_DNA"/>
</dbReference>
<name>A0AAV3SAE1_9EURY</name>
<keyword evidence="2" id="KW-1185">Reference proteome</keyword>
<gene>
    <name evidence="1" type="ORF">GCM10009066_21660</name>
</gene>
<dbReference type="AlphaFoldDB" id="A0AAV3SAE1"/>
<dbReference type="Proteomes" id="UP001500837">
    <property type="component" value="Unassembled WGS sequence"/>
</dbReference>
<sequence>MPFRPSCLVKRVPLDGEGLQPRFGGLWIDVAETIAKRGSTPFYFSKDAFDGIPISVTNGLKSEAGSLESGR</sequence>
<protein>
    <submittedName>
        <fullName evidence="1">Uncharacterized protein</fullName>
    </submittedName>
</protein>
<evidence type="ECO:0000313" key="1">
    <source>
        <dbReference type="EMBL" id="GAA0307673.1"/>
    </source>
</evidence>
<reference evidence="1 2" key="1">
    <citation type="journal article" date="2019" name="Int. J. Syst. Evol. Microbiol.">
        <title>The Global Catalogue of Microorganisms (GCM) 10K type strain sequencing project: providing services to taxonomists for standard genome sequencing and annotation.</title>
        <authorList>
            <consortium name="The Broad Institute Genomics Platform"/>
            <consortium name="The Broad Institute Genome Sequencing Center for Infectious Disease"/>
            <person name="Wu L."/>
            <person name="Ma J."/>
        </authorList>
    </citation>
    <scope>NUCLEOTIDE SEQUENCE [LARGE SCALE GENOMIC DNA]</scope>
    <source>
        <strain evidence="1 2">JCM 16330</strain>
    </source>
</reference>
<accession>A0AAV3SAE1</accession>
<comment type="caution">
    <text evidence="1">The sequence shown here is derived from an EMBL/GenBank/DDBJ whole genome shotgun (WGS) entry which is preliminary data.</text>
</comment>
<organism evidence="1 2">
    <name type="scientific">Halarchaeum salinum</name>
    <dbReference type="NCBI Taxonomy" id="489912"/>
    <lineage>
        <taxon>Archaea</taxon>
        <taxon>Methanobacteriati</taxon>
        <taxon>Methanobacteriota</taxon>
        <taxon>Stenosarchaea group</taxon>
        <taxon>Halobacteria</taxon>
        <taxon>Halobacteriales</taxon>
        <taxon>Halobacteriaceae</taxon>
    </lineage>
</organism>
<evidence type="ECO:0000313" key="2">
    <source>
        <dbReference type="Proteomes" id="UP001500837"/>
    </source>
</evidence>
<proteinExistence type="predicted"/>